<dbReference type="Gene3D" id="3.40.50.150">
    <property type="entry name" value="Vaccinia Virus protein VP39"/>
    <property type="match status" value="1"/>
</dbReference>
<evidence type="ECO:0000256" key="1">
    <source>
        <dbReference type="ARBA" id="ARBA00008361"/>
    </source>
</evidence>
<evidence type="ECO:0000256" key="2">
    <source>
        <dbReference type="ARBA" id="ARBA00022603"/>
    </source>
</evidence>
<evidence type="ECO:0000256" key="3">
    <source>
        <dbReference type="ARBA" id="ARBA00022679"/>
    </source>
</evidence>
<name>A0ABP4AA03_9ACTN</name>
<proteinExistence type="inferred from homology"/>
<feature type="domain" description="Methyltransferase type 11" evidence="4">
    <location>
        <begin position="47"/>
        <end position="140"/>
    </location>
</feature>
<dbReference type="GO" id="GO:0032259">
    <property type="term" value="P:methylation"/>
    <property type="evidence" value="ECO:0007669"/>
    <property type="project" value="UniProtKB-KW"/>
</dbReference>
<dbReference type="GO" id="GO:0008168">
    <property type="term" value="F:methyltransferase activity"/>
    <property type="evidence" value="ECO:0007669"/>
    <property type="project" value="UniProtKB-KW"/>
</dbReference>
<comment type="similarity">
    <text evidence="1">Belongs to the methyltransferase superfamily.</text>
</comment>
<dbReference type="InterPro" id="IPR051052">
    <property type="entry name" value="Diverse_substrate_MTase"/>
</dbReference>
<dbReference type="Proteomes" id="UP001501578">
    <property type="component" value="Unassembled WGS sequence"/>
</dbReference>
<organism evidence="5 6">
    <name type="scientific">Nonomuraea longicatena</name>
    <dbReference type="NCBI Taxonomy" id="83682"/>
    <lineage>
        <taxon>Bacteria</taxon>
        <taxon>Bacillati</taxon>
        <taxon>Actinomycetota</taxon>
        <taxon>Actinomycetes</taxon>
        <taxon>Streptosporangiales</taxon>
        <taxon>Streptosporangiaceae</taxon>
        <taxon>Nonomuraea</taxon>
    </lineage>
</organism>
<dbReference type="CDD" id="cd02440">
    <property type="entry name" value="AdoMet_MTases"/>
    <property type="match status" value="1"/>
</dbReference>
<dbReference type="SUPFAM" id="SSF53335">
    <property type="entry name" value="S-adenosyl-L-methionine-dependent methyltransferases"/>
    <property type="match status" value="1"/>
</dbReference>
<protein>
    <submittedName>
        <fullName evidence="5">Class I SAM-dependent methyltransferase</fullName>
    </submittedName>
</protein>
<dbReference type="EMBL" id="BAAAHQ010000019">
    <property type="protein sequence ID" value="GAA0932683.1"/>
    <property type="molecule type" value="Genomic_DNA"/>
</dbReference>
<evidence type="ECO:0000313" key="5">
    <source>
        <dbReference type="EMBL" id="GAA0932683.1"/>
    </source>
</evidence>
<dbReference type="RefSeq" id="WP_343951280.1">
    <property type="nucleotide sequence ID" value="NZ_BAAAHQ010000019.1"/>
</dbReference>
<keyword evidence="6" id="KW-1185">Reference proteome</keyword>
<dbReference type="InterPro" id="IPR029063">
    <property type="entry name" value="SAM-dependent_MTases_sf"/>
</dbReference>
<dbReference type="PANTHER" id="PTHR44942:SF4">
    <property type="entry name" value="METHYLTRANSFERASE TYPE 11 DOMAIN-CONTAINING PROTEIN"/>
    <property type="match status" value="1"/>
</dbReference>
<gene>
    <name evidence="5" type="ORF">GCM10009560_38450</name>
</gene>
<dbReference type="Pfam" id="PF08241">
    <property type="entry name" value="Methyltransf_11"/>
    <property type="match status" value="1"/>
</dbReference>
<keyword evidence="3" id="KW-0808">Transferase</keyword>
<reference evidence="6" key="1">
    <citation type="journal article" date="2019" name="Int. J. Syst. Evol. Microbiol.">
        <title>The Global Catalogue of Microorganisms (GCM) 10K type strain sequencing project: providing services to taxonomists for standard genome sequencing and annotation.</title>
        <authorList>
            <consortium name="The Broad Institute Genomics Platform"/>
            <consortium name="The Broad Institute Genome Sequencing Center for Infectious Disease"/>
            <person name="Wu L."/>
            <person name="Ma J."/>
        </authorList>
    </citation>
    <scope>NUCLEOTIDE SEQUENCE [LARGE SCALE GENOMIC DNA]</scope>
    <source>
        <strain evidence="6">JCM 11136</strain>
    </source>
</reference>
<dbReference type="PANTHER" id="PTHR44942">
    <property type="entry name" value="METHYLTRANSF_11 DOMAIN-CONTAINING PROTEIN"/>
    <property type="match status" value="1"/>
</dbReference>
<accession>A0ABP4AA03</accession>
<keyword evidence="2 5" id="KW-0489">Methyltransferase</keyword>
<comment type="caution">
    <text evidence="5">The sequence shown here is derived from an EMBL/GenBank/DDBJ whole genome shotgun (WGS) entry which is preliminary data.</text>
</comment>
<evidence type="ECO:0000313" key="6">
    <source>
        <dbReference type="Proteomes" id="UP001501578"/>
    </source>
</evidence>
<evidence type="ECO:0000259" key="4">
    <source>
        <dbReference type="Pfam" id="PF08241"/>
    </source>
</evidence>
<dbReference type="InterPro" id="IPR013216">
    <property type="entry name" value="Methyltransf_11"/>
</dbReference>
<sequence>MIEKSLGRAFDDVADVYDASRPGYPDAVFRSIAEISGVPFAGATVADVGAGTGILTRAMRARGARVLAVEPGWEMLAHLVARVRADGTPGVAALMGDGDVLPLRDGSVDLVTYAQSWHWLDPSASIAEARRVLRPGGAVAACWNVIDAGRAEWLAAHESRVAEEVARYWGPAHPDWRVPPIAAAFEVLEERWLTWERPMRVDGFLQDLLSHSYMAALPRDDAERVLAARRADLLAVFPEGSLTVPMRVYLAVGR</sequence>